<evidence type="ECO:0000313" key="2">
    <source>
        <dbReference type="EMBL" id="KAJ8797570.1"/>
    </source>
</evidence>
<sequence>MVKSRVGVRCPVLSVSILPPPRPWAKPTDRPPTPTPGPGPGPGPCPSLLTNSASPWTSDLDPALLGRALSPCPVYKVRVDLWLLGHKPPPANSSLRYELVLSPQRRTLAPDTGKRRSQVSNRRSRASPAAPPTTHGARPPPLPAARGAVSGETEQTQAHKEVPPGPRGLRRRRSNSQRGLPGSALDGHRCLGARGVGLAASVIETRRPERRRRAEAGQRAEA</sequence>
<feature type="compositionally biased region" description="Pro residues" evidence="1">
    <location>
        <begin position="19"/>
        <end position="45"/>
    </location>
</feature>
<protein>
    <submittedName>
        <fullName evidence="2">Uncharacterized protein</fullName>
    </submittedName>
</protein>
<feature type="region of interest" description="Disordered" evidence="1">
    <location>
        <begin position="202"/>
        <end position="222"/>
    </location>
</feature>
<evidence type="ECO:0000256" key="1">
    <source>
        <dbReference type="SAM" id="MobiDB-lite"/>
    </source>
</evidence>
<proteinExistence type="predicted"/>
<keyword evidence="3" id="KW-1185">Reference proteome</keyword>
<gene>
    <name evidence="2" type="ORF">J1605_017302</name>
</gene>
<dbReference type="AlphaFoldDB" id="A0AB34I3Q1"/>
<accession>A0AB34I3Q1</accession>
<reference evidence="2 3" key="1">
    <citation type="submission" date="2022-11" db="EMBL/GenBank/DDBJ databases">
        <title>Whole genome sequence of Eschrichtius robustus ER-17-0199.</title>
        <authorList>
            <person name="Bruniche-Olsen A."/>
            <person name="Black A.N."/>
            <person name="Fields C.J."/>
            <person name="Walden K."/>
            <person name="Dewoody J.A."/>
        </authorList>
    </citation>
    <scope>NUCLEOTIDE SEQUENCE [LARGE SCALE GENOMIC DNA]</scope>
    <source>
        <strain evidence="2">ER-17-0199</strain>
        <tissue evidence="2">Blubber</tissue>
    </source>
</reference>
<dbReference type="EMBL" id="JAIQCJ010000212">
    <property type="protein sequence ID" value="KAJ8797570.1"/>
    <property type="molecule type" value="Genomic_DNA"/>
</dbReference>
<comment type="caution">
    <text evidence="2">The sequence shown here is derived from an EMBL/GenBank/DDBJ whole genome shotgun (WGS) entry which is preliminary data.</text>
</comment>
<feature type="region of interest" description="Disordered" evidence="1">
    <location>
        <begin position="19"/>
        <end position="60"/>
    </location>
</feature>
<feature type="region of interest" description="Disordered" evidence="1">
    <location>
        <begin position="106"/>
        <end position="190"/>
    </location>
</feature>
<evidence type="ECO:0000313" key="3">
    <source>
        <dbReference type="Proteomes" id="UP001159641"/>
    </source>
</evidence>
<dbReference type="Proteomes" id="UP001159641">
    <property type="component" value="Unassembled WGS sequence"/>
</dbReference>
<name>A0AB34I3Q1_ESCRO</name>
<organism evidence="2 3">
    <name type="scientific">Eschrichtius robustus</name>
    <name type="common">California gray whale</name>
    <name type="synonym">Eschrichtius gibbosus</name>
    <dbReference type="NCBI Taxonomy" id="9764"/>
    <lineage>
        <taxon>Eukaryota</taxon>
        <taxon>Metazoa</taxon>
        <taxon>Chordata</taxon>
        <taxon>Craniata</taxon>
        <taxon>Vertebrata</taxon>
        <taxon>Euteleostomi</taxon>
        <taxon>Mammalia</taxon>
        <taxon>Eutheria</taxon>
        <taxon>Laurasiatheria</taxon>
        <taxon>Artiodactyla</taxon>
        <taxon>Whippomorpha</taxon>
        <taxon>Cetacea</taxon>
        <taxon>Mysticeti</taxon>
        <taxon>Eschrichtiidae</taxon>
        <taxon>Eschrichtius</taxon>
    </lineage>
</organism>
<feature type="compositionally biased region" description="Polar residues" evidence="1">
    <location>
        <begin position="48"/>
        <end position="57"/>
    </location>
</feature>
<feature type="compositionally biased region" description="Basic and acidic residues" evidence="1">
    <location>
        <begin position="204"/>
        <end position="222"/>
    </location>
</feature>